<name>A0A1U7ZHY7_NELNU</name>
<keyword evidence="1" id="KW-1185">Reference proteome</keyword>
<dbReference type="SUPFAM" id="SSF54427">
    <property type="entry name" value="NTF2-like"/>
    <property type="match status" value="1"/>
</dbReference>
<dbReference type="OMA" id="IADECRC"/>
<accession>A0A1U7ZHY7</accession>
<dbReference type="Proteomes" id="UP000189703">
    <property type="component" value="Unplaced"/>
</dbReference>
<reference evidence="2" key="1">
    <citation type="submission" date="2025-08" db="UniProtKB">
        <authorList>
            <consortium name="RefSeq"/>
        </authorList>
    </citation>
    <scope>IDENTIFICATION</scope>
</reference>
<dbReference type="AlphaFoldDB" id="A0A1U7ZHY7"/>
<organism evidence="1 2">
    <name type="scientific">Nelumbo nucifera</name>
    <name type="common">Sacred lotus</name>
    <dbReference type="NCBI Taxonomy" id="4432"/>
    <lineage>
        <taxon>Eukaryota</taxon>
        <taxon>Viridiplantae</taxon>
        <taxon>Streptophyta</taxon>
        <taxon>Embryophyta</taxon>
        <taxon>Tracheophyta</taxon>
        <taxon>Spermatophyta</taxon>
        <taxon>Magnoliopsida</taxon>
        <taxon>Proteales</taxon>
        <taxon>Nelumbonaceae</taxon>
        <taxon>Nelumbo</taxon>
    </lineage>
</organism>
<dbReference type="OrthoDB" id="753811at2759"/>
<evidence type="ECO:0000313" key="1">
    <source>
        <dbReference type="Proteomes" id="UP000189703"/>
    </source>
</evidence>
<gene>
    <name evidence="2" type="primary">LOC104594175</name>
</gene>
<dbReference type="KEGG" id="nnu:104594175"/>
<dbReference type="RefSeq" id="XP_010252658.2">
    <property type="nucleotide sequence ID" value="XM_010254356.2"/>
</dbReference>
<dbReference type="InterPro" id="IPR032710">
    <property type="entry name" value="NTF2-like_dom_sf"/>
</dbReference>
<proteinExistence type="predicted"/>
<sequence>MSSHVLCAFFLQSLHFHIQDLTSKLDHFHSLNFIMALASSSTISRSEISSKLHTTTHFTTPIIRGERDAAQYYCNPSLYLKPTNRPLVQAVRTSFNFHSPVPNQNLVQRNLSSNQNASFSLMPCGGTKISASGEGGDRIALETVLKLYNAIKQRNIRDLSEVIADECRCICNFVSLFRPFLGKKQVMEFFSYLIRSMDKNIEIIVQPTLHDGMDVGVSWTLNWSTNHVPLGSGFSFHTCHVYHGKVMIRNIEMFMEPLLHIEPLRLKIMARVMLVLDKIGSFTVTKERQRRVIYFFLTLVIVVAVLFLLKRSFF</sequence>
<dbReference type="Gene3D" id="3.10.450.50">
    <property type="match status" value="1"/>
</dbReference>
<dbReference type="PANTHER" id="PTHR33698">
    <property type="entry name" value="NUCLEAR TRANSPORT FACTOR 2 (NTF2)-LIKE PROTEIN"/>
    <property type="match status" value="1"/>
</dbReference>
<dbReference type="PANTHER" id="PTHR33698:SF6">
    <property type="entry name" value="TRANSMEMBRANE PROTEIN"/>
    <property type="match status" value="1"/>
</dbReference>
<evidence type="ECO:0000313" key="2">
    <source>
        <dbReference type="RefSeq" id="XP_010252658.2"/>
    </source>
</evidence>
<protein>
    <submittedName>
        <fullName evidence="2">Uncharacterized protein LOC104594175</fullName>
    </submittedName>
</protein>
<dbReference type="eggNOG" id="ENOG502RXXP">
    <property type="taxonomic scope" value="Eukaryota"/>
</dbReference>
<dbReference type="GeneID" id="104594175"/>